<dbReference type="GO" id="GO:0016020">
    <property type="term" value="C:membrane"/>
    <property type="evidence" value="ECO:0007669"/>
    <property type="project" value="UniProtKB-SubCell"/>
</dbReference>
<feature type="transmembrane region" description="Helical" evidence="12">
    <location>
        <begin position="73"/>
        <end position="93"/>
    </location>
</feature>
<sequence>VAFTSFYNNNRQIWLRRYSKFTAFSTLGLIFAGGLVTSTGSGLAVPDWPNTYGEFMFTFPFSKWVGGIFYEHLHRLLASFVGFLTLILSIWLWRTESRLWMKKLGFFALGTVIVQGILGGLTVIFLLPTFISMTHGILAQTFFCITIAIAYSLSKEWNSFDRSLAKDENISFVKWSMGLTGLVYIQLILGALMRHTGAGLAILDFPLADGKFIPMLNDLLLTSINYDRFDLGLEPVNMSQVIIHLFHRIGAFVVLIAATGLTVQTFRHQREEDKIFIPVLFFDLLLLTQIALAAFVIWSGKTPIITTFHVWTGALLLGTSFFLTLRSLLIFLPEGRLQLLFKHQTLTVENSTGLKNYSSSLWELMKPRIVWLVLVSTVIGYYLGALKSGKSILAEPWMLIHTVIGTAFVAGGAGVLNHYLERDL</sequence>
<comment type="pathway">
    <text evidence="11">Porphyrin-containing compound metabolism.</text>
</comment>
<keyword evidence="7" id="KW-0408">Iron</keyword>
<protein>
    <recommendedName>
        <fullName evidence="14">Cytochrome oxidase assembly protein</fullName>
    </recommendedName>
</protein>
<dbReference type="GO" id="GO:0046872">
    <property type="term" value="F:metal ion binding"/>
    <property type="evidence" value="ECO:0007669"/>
    <property type="project" value="UniProtKB-KW"/>
</dbReference>
<feature type="transmembrane region" description="Helical" evidence="12">
    <location>
        <begin position="137"/>
        <end position="154"/>
    </location>
</feature>
<keyword evidence="3 12" id="KW-0812">Transmembrane</keyword>
<dbReference type="Pfam" id="PF02628">
    <property type="entry name" value="COX15-CtaA"/>
    <property type="match status" value="1"/>
</dbReference>
<dbReference type="PANTHER" id="PTHR35457:SF1">
    <property type="entry name" value="HEME A SYNTHASE"/>
    <property type="match status" value="1"/>
</dbReference>
<keyword evidence="8" id="KW-0350">Heme biosynthesis</keyword>
<evidence type="ECO:0000256" key="12">
    <source>
        <dbReference type="SAM" id="Phobius"/>
    </source>
</evidence>
<evidence type="ECO:0000313" key="13">
    <source>
        <dbReference type="EMBL" id="SVA35668.1"/>
    </source>
</evidence>
<comment type="subcellular location">
    <subcellularLocation>
        <location evidence="1">Membrane</location>
        <topology evidence="1">Multi-pass membrane protein</topology>
    </subcellularLocation>
</comment>
<gene>
    <name evidence="13" type="ORF">METZ01_LOCUS88522</name>
</gene>
<accession>A0A381V7C7</accession>
<evidence type="ECO:0000256" key="5">
    <source>
        <dbReference type="ARBA" id="ARBA00022989"/>
    </source>
</evidence>
<evidence type="ECO:0000256" key="11">
    <source>
        <dbReference type="ARBA" id="ARBA00023444"/>
    </source>
</evidence>
<dbReference type="AlphaFoldDB" id="A0A381V7C7"/>
<feature type="transmembrane region" description="Helical" evidence="12">
    <location>
        <begin position="275"/>
        <end position="298"/>
    </location>
</feature>
<evidence type="ECO:0000256" key="1">
    <source>
        <dbReference type="ARBA" id="ARBA00004141"/>
    </source>
</evidence>
<feature type="transmembrane region" description="Helical" evidence="12">
    <location>
        <begin position="310"/>
        <end position="332"/>
    </location>
</feature>
<evidence type="ECO:0000256" key="2">
    <source>
        <dbReference type="ARBA" id="ARBA00022475"/>
    </source>
</evidence>
<keyword evidence="6" id="KW-0560">Oxidoreductase</keyword>
<keyword evidence="10" id="KW-1015">Disulfide bond</keyword>
<feature type="transmembrane region" description="Helical" evidence="12">
    <location>
        <begin position="175"/>
        <end position="193"/>
    </location>
</feature>
<proteinExistence type="predicted"/>
<feature type="transmembrane region" description="Helical" evidence="12">
    <location>
        <begin position="21"/>
        <end position="45"/>
    </location>
</feature>
<evidence type="ECO:0000256" key="9">
    <source>
        <dbReference type="ARBA" id="ARBA00023136"/>
    </source>
</evidence>
<evidence type="ECO:0000256" key="3">
    <source>
        <dbReference type="ARBA" id="ARBA00022692"/>
    </source>
</evidence>
<dbReference type="InterPro" id="IPR050450">
    <property type="entry name" value="COX15/CtaA_HemeA_synthase"/>
</dbReference>
<evidence type="ECO:0000256" key="6">
    <source>
        <dbReference type="ARBA" id="ARBA00023002"/>
    </source>
</evidence>
<keyword evidence="2" id="KW-1003">Cell membrane</keyword>
<organism evidence="13">
    <name type="scientific">marine metagenome</name>
    <dbReference type="NCBI Taxonomy" id="408172"/>
    <lineage>
        <taxon>unclassified sequences</taxon>
        <taxon>metagenomes</taxon>
        <taxon>ecological metagenomes</taxon>
    </lineage>
</organism>
<evidence type="ECO:0000256" key="7">
    <source>
        <dbReference type="ARBA" id="ARBA00023004"/>
    </source>
</evidence>
<dbReference type="GO" id="GO:0006784">
    <property type="term" value="P:heme A biosynthetic process"/>
    <property type="evidence" value="ECO:0007669"/>
    <property type="project" value="InterPro"/>
</dbReference>
<keyword evidence="4" id="KW-0479">Metal-binding</keyword>
<dbReference type="PANTHER" id="PTHR35457">
    <property type="entry name" value="HEME A SYNTHASE"/>
    <property type="match status" value="1"/>
</dbReference>
<feature type="transmembrane region" description="Helical" evidence="12">
    <location>
        <begin position="369"/>
        <end position="386"/>
    </location>
</feature>
<evidence type="ECO:0000256" key="4">
    <source>
        <dbReference type="ARBA" id="ARBA00022723"/>
    </source>
</evidence>
<evidence type="ECO:0000256" key="10">
    <source>
        <dbReference type="ARBA" id="ARBA00023157"/>
    </source>
</evidence>
<name>A0A381V7C7_9ZZZZ</name>
<evidence type="ECO:0008006" key="14">
    <source>
        <dbReference type="Google" id="ProtNLM"/>
    </source>
</evidence>
<feature type="non-terminal residue" evidence="13">
    <location>
        <position position="424"/>
    </location>
</feature>
<evidence type="ECO:0000256" key="8">
    <source>
        <dbReference type="ARBA" id="ARBA00023133"/>
    </source>
</evidence>
<dbReference type="EMBL" id="UINC01007918">
    <property type="protein sequence ID" value="SVA35668.1"/>
    <property type="molecule type" value="Genomic_DNA"/>
</dbReference>
<dbReference type="InterPro" id="IPR003780">
    <property type="entry name" value="COX15/CtaA_fam"/>
</dbReference>
<feature type="non-terminal residue" evidence="13">
    <location>
        <position position="1"/>
    </location>
</feature>
<feature type="transmembrane region" description="Helical" evidence="12">
    <location>
        <begin position="105"/>
        <end position="131"/>
    </location>
</feature>
<keyword evidence="9 12" id="KW-0472">Membrane</keyword>
<feature type="transmembrane region" description="Helical" evidence="12">
    <location>
        <begin position="241"/>
        <end position="263"/>
    </location>
</feature>
<keyword evidence="5 12" id="KW-1133">Transmembrane helix</keyword>
<feature type="transmembrane region" description="Helical" evidence="12">
    <location>
        <begin position="398"/>
        <end position="420"/>
    </location>
</feature>
<reference evidence="13" key="1">
    <citation type="submission" date="2018-05" db="EMBL/GenBank/DDBJ databases">
        <authorList>
            <person name="Lanie J.A."/>
            <person name="Ng W.-L."/>
            <person name="Kazmierczak K.M."/>
            <person name="Andrzejewski T.M."/>
            <person name="Davidsen T.M."/>
            <person name="Wayne K.J."/>
            <person name="Tettelin H."/>
            <person name="Glass J.I."/>
            <person name="Rusch D."/>
            <person name="Podicherti R."/>
            <person name="Tsui H.-C.T."/>
            <person name="Winkler M.E."/>
        </authorList>
    </citation>
    <scope>NUCLEOTIDE SEQUENCE</scope>
</reference>
<dbReference type="GO" id="GO:0016491">
    <property type="term" value="F:oxidoreductase activity"/>
    <property type="evidence" value="ECO:0007669"/>
    <property type="project" value="UniProtKB-KW"/>
</dbReference>